<keyword evidence="1" id="KW-0732">Signal</keyword>
<evidence type="ECO:0000256" key="1">
    <source>
        <dbReference type="SAM" id="SignalP"/>
    </source>
</evidence>
<dbReference type="RefSeq" id="WP_119349465.1">
    <property type="nucleotide sequence ID" value="NZ_QWET01000005.1"/>
</dbReference>
<dbReference type="Proteomes" id="UP000266441">
    <property type="component" value="Unassembled WGS sequence"/>
</dbReference>
<feature type="signal peptide" evidence="1">
    <location>
        <begin position="1"/>
        <end position="26"/>
    </location>
</feature>
<accession>A0A399D181</accession>
<name>A0A399D181_9BACT</name>
<organism evidence="2 3">
    <name type="scientific">Mariniphaga sediminis</name>
    <dbReference type="NCBI Taxonomy" id="1628158"/>
    <lineage>
        <taxon>Bacteria</taxon>
        <taxon>Pseudomonadati</taxon>
        <taxon>Bacteroidota</taxon>
        <taxon>Bacteroidia</taxon>
        <taxon>Marinilabiliales</taxon>
        <taxon>Prolixibacteraceae</taxon>
        <taxon>Mariniphaga</taxon>
    </lineage>
</organism>
<evidence type="ECO:0000313" key="3">
    <source>
        <dbReference type="Proteomes" id="UP000266441"/>
    </source>
</evidence>
<evidence type="ECO:0008006" key="4">
    <source>
        <dbReference type="Google" id="ProtNLM"/>
    </source>
</evidence>
<proteinExistence type="predicted"/>
<protein>
    <recommendedName>
        <fullName evidence="4">DUF5020 family protein</fullName>
    </recommendedName>
</protein>
<reference evidence="2 3" key="1">
    <citation type="journal article" date="2015" name="Int. J. Syst. Evol. Microbiol.">
        <title>Mariniphaga sediminis sp. nov., isolated from coastal sediment.</title>
        <authorList>
            <person name="Wang F.Q."/>
            <person name="Shen Q.Y."/>
            <person name="Chen G.J."/>
            <person name="Du Z.J."/>
        </authorList>
    </citation>
    <scope>NUCLEOTIDE SEQUENCE [LARGE SCALE GENOMIC DNA]</scope>
    <source>
        <strain evidence="2 3">SY21</strain>
    </source>
</reference>
<gene>
    <name evidence="2" type="ORF">D1164_08125</name>
</gene>
<comment type="caution">
    <text evidence="2">The sequence shown here is derived from an EMBL/GenBank/DDBJ whole genome shotgun (WGS) entry which is preliminary data.</text>
</comment>
<evidence type="ECO:0000313" key="2">
    <source>
        <dbReference type="EMBL" id="RIH65624.1"/>
    </source>
</evidence>
<feature type="chain" id="PRO_5017479783" description="DUF5020 family protein" evidence="1">
    <location>
        <begin position="27"/>
        <end position="235"/>
    </location>
</feature>
<dbReference type="EMBL" id="QWET01000005">
    <property type="protein sequence ID" value="RIH65624.1"/>
    <property type="molecule type" value="Genomic_DNA"/>
</dbReference>
<sequence length="235" mass="27427">MISKKTILQKNVLLILLLLFSTSLFAQTDNHAHQKEQEPVRIKKHDLFEHIMEWEPGLFGDFFFFKTPRLFLKNELRNTIQVSNENHFKTFSFSQNKFESNLQGLGSIEHFYNQVRWDADNKIMFDLRAGLAIQNTIMNPDIPNYQASLFASIEYSFNDRMSSYLYGQYLTNPVNKPDNYFDPFMHNNSLFLQNEIGSGLKANFKKAHLDFQIYSIYGTEPGNTNPVGSRIRIGF</sequence>
<keyword evidence="3" id="KW-1185">Reference proteome</keyword>
<dbReference type="AlphaFoldDB" id="A0A399D181"/>